<reference evidence="8 9" key="1">
    <citation type="journal article" date="2017" name="Gigascience">
        <title>Genome sequence of the small brown planthopper, Laodelphax striatellus.</title>
        <authorList>
            <person name="Zhu J."/>
            <person name="Jiang F."/>
            <person name="Wang X."/>
            <person name="Yang P."/>
            <person name="Bao Y."/>
            <person name="Zhao W."/>
            <person name="Wang W."/>
            <person name="Lu H."/>
            <person name="Wang Q."/>
            <person name="Cui N."/>
            <person name="Li J."/>
            <person name="Chen X."/>
            <person name="Luo L."/>
            <person name="Yu J."/>
            <person name="Kang L."/>
            <person name="Cui F."/>
        </authorList>
    </citation>
    <scope>NUCLEOTIDE SEQUENCE [LARGE SCALE GENOMIC DNA]</scope>
    <source>
        <strain evidence="8">Lst14</strain>
    </source>
</reference>
<dbReference type="InterPro" id="IPR028002">
    <property type="entry name" value="Myb_DNA-bind_5"/>
</dbReference>
<evidence type="ECO:0000256" key="5">
    <source>
        <dbReference type="ARBA" id="ARBA00025466"/>
    </source>
</evidence>
<evidence type="ECO:0000256" key="6">
    <source>
        <dbReference type="SAM" id="MobiDB-lite"/>
    </source>
</evidence>
<dbReference type="InParanoid" id="A0A482XCT3"/>
<gene>
    <name evidence="8" type="ORF">LSTR_LSTR006326</name>
</gene>
<dbReference type="Proteomes" id="UP000291343">
    <property type="component" value="Unassembled WGS sequence"/>
</dbReference>
<evidence type="ECO:0000256" key="2">
    <source>
        <dbReference type="ARBA" id="ARBA00016807"/>
    </source>
</evidence>
<feature type="compositionally biased region" description="Basic and acidic residues" evidence="6">
    <location>
        <begin position="76"/>
        <end position="87"/>
    </location>
</feature>
<feature type="region of interest" description="Disordered" evidence="6">
    <location>
        <begin position="76"/>
        <end position="101"/>
    </location>
</feature>
<evidence type="ECO:0000313" key="9">
    <source>
        <dbReference type="Proteomes" id="UP000291343"/>
    </source>
</evidence>
<dbReference type="Pfam" id="PF13873">
    <property type="entry name" value="Myb_DNA-bind_5"/>
    <property type="match status" value="1"/>
</dbReference>
<evidence type="ECO:0000256" key="4">
    <source>
        <dbReference type="ARBA" id="ARBA00023163"/>
    </source>
</evidence>
<feature type="compositionally biased region" description="Basic residues" evidence="6">
    <location>
        <begin position="196"/>
        <end position="206"/>
    </location>
</feature>
<comment type="function">
    <text evidence="5">Involved in transvection phenomena (= synapsis-dependent gene expression), where the synaptic pairing of chromosomes carrying genes with which zeste interacts influences the expression of these genes. Zeste binds to DNA and stimulates transcription from a nearby promoter.</text>
</comment>
<proteinExistence type="predicted"/>
<keyword evidence="3" id="KW-0805">Transcription regulation</keyword>
<keyword evidence="4" id="KW-0804">Transcription</keyword>
<feature type="region of interest" description="Disordered" evidence="6">
    <location>
        <begin position="192"/>
        <end position="212"/>
    </location>
</feature>
<keyword evidence="9" id="KW-1185">Reference proteome</keyword>
<evidence type="ECO:0000256" key="3">
    <source>
        <dbReference type="ARBA" id="ARBA00023015"/>
    </source>
</evidence>
<evidence type="ECO:0000313" key="8">
    <source>
        <dbReference type="EMBL" id="RZF43785.1"/>
    </source>
</evidence>
<name>A0A482XCT3_LAOST</name>
<dbReference type="EMBL" id="QKKF02012197">
    <property type="protein sequence ID" value="RZF43785.1"/>
    <property type="molecule type" value="Genomic_DNA"/>
</dbReference>
<dbReference type="OrthoDB" id="3066195at2759"/>
<organism evidence="8 9">
    <name type="scientific">Laodelphax striatellus</name>
    <name type="common">Small brown planthopper</name>
    <name type="synonym">Delphax striatella</name>
    <dbReference type="NCBI Taxonomy" id="195883"/>
    <lineage>
        <taxon>Eukaryota</taxon>
        <taxon>Metazoa</taxon>
        <taxon>Ecdysozoa</taxon>
        <taxon>Arthropoda</taxon>
        <taxon>Hexapoda</taxon>
        <taxon>Insecta</taxon>
        <taxon>Pterygota</taxon>
        <taxon>Neoptera</taxon>
        <taxon>Paraneoptera</taxon>
        <taxon>Hemiptera</taxon>
        <taxon>Auchenorrhyncha</taxon>
        <taxon>Fulgoroidea</taxon>
        <taxon>Delphacidae</taxon>
        <taxon>Criomorphinae</taxon>
        <taxon>Laodelphax</taxon>
    </lineage>
</organism>
<comment type="caution">
    <text evidence="8">The sequence shown here is derived from an EMBL/GenBank/DDBJ whole genome shotgun (WGS) entry which is preliminary data.</text>
</comment>
<comment type="subunit">
    <text evidence="1">Self-associates forming complexes of several hundred monomers.</text>
</comment>
<dbReference type="AlphaFoldDB" id="A0A482XCT3"/>
<accession>A0A482XCT3</accession>
<sequence length="212" mass="24644">MEEKKRSKNFSNEIQLLLKLVRQKKFLECKKNDVVLQKDKLLVWKKLENDLNNLSGEVFCYMKILKGKYENIKKNSKKRSSEEKTYARDTGGGPSKPSTITSTDLQIKNILGENQIEGLQSEFDSDFTEMDSSNIINNIEEATNNGVQFMYLPIITKHESEEHLDSDFQENLKSDNKTVDWGDIKNLKKQVSTPLRMRRSSRKKSQFNRTVL</sequence>
<evidence type="ECO:0000256" key="1">
    <source>
        <dbReference type="ARBA" id="ARBA00011764"/>
    </source>
</evidence>
<feature type="domain" description="Myb/SANT-like DNA-binding" evidence="7">
    <location>
        <begin position="6"/>
        <end position="79"/>
    </location>
</feature>
<dbReference type="STRING" id="195883.A0A482XCT3"/>
<evidence type="ECO:0000259" key="7">
    <source>
        <dbReference type="Pfam" id="PF13873"/>
    </source>
</evidence>
<protein>
    <recommendedName>
        <fullName evidence="2">Regulatory protein zeste</fullName>
    </recommendedName>
</protein>